<dbReference type="SUPFAM" id="SSF51905">
    <property type="entry name" value="FAD/NAD(P)-binding domain"/>
    <property type="match status" value="2"/>
</dbReference>
<dbReference type="PANTHER" id="PTHR48105">
    <property type="entry name" value="THIOREDOXIN REDUCTASE 1-RELATED-RELATED"/>
    <property type="match status" value="1"/>
</dbReference>
<evidence type="ECO:0000313" key="5">
    <source>
        <dbReference type="EMBL" id="EFL44625.1"/>
    </source>
</evidence>
<gene>
    <name evidence="5" type="primary">gidA</name>
    <name evidence="5" type="ORF">HMPREF9248_0002</name>
</gene>
<reference evidence="5 6" key="1">
    <citation type="submission" date="2010-08" db="EMBL/GenBank/DDBJ databases">
        <authorList>
            <person name="Durkin A.S."/>
            <person name="Madupu R."/>
            <person name="Torralba M."/>
            <person name="Gillis M."/>
            <person name="Methe B."/>
            <person name="Sutton G."/>
            <person name="Nelson K.E."/>
        </authorList>
    </citation>
    <scope>NUCLEOTIDE SEQUENCE [LARGE SCALE GENOMIC DNA]</scope>
    <source>
        <strain evidence="5 6">PB189-T1-4</strain>
    </source>
</reference>
<dbReference type="Proteomes" id="UP000004431">
    <property type="component" value="Unassembled WGS sequence"/>
</dbReference>
<comment type="caution">
    <text evidence="5">The sequence shown here is derived from an EMBL/GenBank/DDBJ whole genome shotgun (WGS) entry which is preliminary data.</text>
</comment>
<evidence type="ECO:0000259" key="4">
    <source>
        <dbReference type="Pfam" id="PF07992"/>
    </source>
</evidence>
<dbReference type="EMBL" id="AEDQ01000008">
    <property type="protein sequence ID" value="EFL44625.1"/>
    <property type="molecule type" value="Genomic_DNA"/>
</dbReference>
<evidence type="ECO:0000256" key="2">
    <source>
        <dbReference type="ARBA" id="ARBA00023002"/>
    </source>
</evidence>
<dbReference type="PRINTS" id="PR00368">
    <property type="entry name" value="FADPNR"/>
</dbReference>
<name>A0ABP2J5Z3_9ACTN</name>
<evidence type="ECO:0000256" key="3">
    <source>
        <dbReference type="ARBA" id="ARBA00048132"/>
    </source>
</evidence>
<protein>
    <submittedName>
        <fullName evidence="5">Pyridine nucleotide-disulfide oxidoreductase</fullName>
    </submittedName>
</protein>
<dbReference type="Gene3D" id="3.50.50.60">
    <property type="entry name" value="FAD/NAD(P)-binding domain"/>
    <property type="match status" value="2"/>
</dbReference>
<dbReference type="InterPro" id="IPR050097">
    <property type="entry name" value="Ferredoxin-NADP_redctase_2"/>
</dbReference>
<accession>A0ABP2J5Z3</accession>
<organism evidence="5 6">
    <name type="scientific">Fannyhessea vaginae PB189-T1-4</name>
    <dbReference type="NCBI Taxonomy" id="866774"/>
    <lineage>
        <taxon>Bacteria</taxon>
        <taxon>Bacillati</taxon>
        <taxon>Actinomycetota</taxon>
        <taxon>Coriobacteriia</taxon>
        <taxon>Coriobacteriales</taxon>
        <taxon>Atopobiaceae</taxon>
        <taxon>Fannyhessea</taxon>
    </lineage>
</organism>
<sequence length="297" mass="31728">MVDLIVVGAGPAGVSAALYAQSRGLSVTMFEKNEVGGLIGKVSKVSHYTSIVVDEPGYKVKERMLNQLRAYNLEPLYEEVTKVTKTGDVFSVTTQKGCYTARTVVIACGSDPKELPIDTQGYSVSHWAYGCEKRVAGKVVVVNGGSDGAAKEALYMLPFAKEVHIVQNMDRLMCIPEFKRPLEASEKLHVHCSSTLKNVTVHDGRVVKVQLSDGEEIASDESIEIFAMIGQAPHTEFIDCDVPRNAAGFITCDVASPTDGLFIAGDVREKAVRQVATAVADGCLAGIAAAKCVASAK</sequence>
<evidence type="ECO:0000313" key="6">
    <source>
        <dbReference type="Proteomes" id="UP000004431"/>
    </source>
</evidence>
<feature type="domain" description="FAD/NAD(P)-binding" evidence="4">
    <location>
        <begin position="3"/>
        <end position="282"/>
    </location>
</feature>
<comment type="catalytic activity">
    <reaction evidence="3">
        <text>[thioredoxin]-dithiol + NADP(+) = [thioredoxin]-disulfide + NADPH + H(+)</text>
        <dbReference type="Rhea" id="RHEA:20345"/>
        <dbReference type="Rhea" id="RHEA-COMP:10698"/>
        <dbReference type="Rhea" id="RHEA-COMP:10700"/>
        <dbReference type="ChEBI" id="CHEBI:15378"/>
        <dbReference type="ChEBI" id="CHEBI:29950"/>
        <dbReference type="ChEBI" id="CHEBI:50058"/>
        <dbReference type="ChEBI" id="CHEBI:57783"/>
        <dbReference type="ChEBI" id="CHEBI:58349"/>
        <dbReference type="EC" id="1.8.1.9"/>
    </reaction>
</comment>
<dbReference type="InterPro" id="IPR023753">
    <property type="entry name" value="FAD/NAD-binding_dom"/>
</dbReference>
<keyword evidence="2" id="KW-0560">Oxidoreductase</keyword>
<dbReference type="Pfam" id="PF07992">
    <property type="entry name" value="Pyr_redox_2"/>
    <property type="match status" value="1"/>
</dbReference>
<keyword evidence="1" id="KW-0285">Flavoprotein</keyword>
<dbReference type="PRINTS" id="PR00469">
    <property type="entry name" value="PNDRDTASEII"/>
</dbReference>
<dbReference type="RefSeq" id="WP_006303601.1">
    <property type="nucleotide sequence ID" value="NZ_AEDQ01000008.1"/>
</dbReference>
<keyword evidence="6" id="KW-1185">Reference proteome</keyword>
<evidence type="ECO:0000256" key="1">
    <source>
        <dbReference type="ARBA" id="ARBA00022630"/>
    </source>
</evidence>
<dbReference type="InterPro" id="IPR036188">
    <property type="entry name" value="FAD/NAD-bd_sf"/>
</dbReference>
<proteinExistence type="predicted"/>